<organism evidence="1 2">
    <name type="scientific">Streptomyces phage Gilgamesh</name>
    <dbReference type="NCBI Taxonomy" id="2599890"/>
    <lineage>
        <taxon>Viruses</taxon>
        <taxon>Duplodnaviria</taxon>
        <taxon>Heunggongvirae</taxon>
        <taxon>Uroviricota</taxon>
        <taxon>Caudoviricetes</taxon>
        <taxon>Gilgameshvirus</taxon>
        <taxon>Gilgameshvirus gilgamesh</taxon>
    </lineage>
</organism>
<dbReference type="KEGG" id="vg:80019180"/>
<gene>
    <name evidence="1" type="primary">118</name>
    <name evidence="1" type="ORF">SEA_GILGAMESH_118</name>
</gene>
<sequence>MNTAPALPWNTRVLRASDGRFGTVTNYDAELRMIITWDRAIVPERHPYTLDELTGSDFQVFAAVTHCSGCGYVVDDDEIEDSYTTCCNEPACSGCAAVNGTYACGTEAADETP</sequence>
<keyword evidence="2" id="KW-1185">Reference proteome</keyword>
<reference evidence="1 2" key="1">
    <citation type="submission" date="2019-07" db="EMBL/GenBank/DDBJ databases">
        <authorList>
            <person name="Almisry A."/>
            <person name="Mousa M."/>
            <person name="Gordon L.L."/>
            <person name="Lee M."/>
            <person name="Mandava P."/>
            <person name="Moxley J.T."/>
            <person name="Shaffer C.D."/>
            <person name="Weston-Hafer K.A."/>
            <person name="Garlena R.A."/>
            <person name="Russell D.A."/>
            <person name="Pope W.H."/>
            <person name="Jacobs-Sera D."/>
            <person name="Hatfull G.F."/>
        </authorList>
    </citation>
    <scope>NUCLEOTIDE SEQUENCE [LARGE SCALE GENOMIC DNA]</scope>
</reference>
<evidence type="ECO:0000313" key="1">
    <source>
        <dbReference type="EMBL" id="QFG13310.1"/>
    </source>
</evidence>
<dbReference type="EMBL" id="MN234216">
    <property type="protein sequence ID" value="QFG13310.1"/>
    <property type="molecule type" value="Genomic_DNA"/>
</dbReference>
<name>A0A5J6TR74_9CAUD</name>
<dbReference type="Proteomes" id="UP000326486">
    <property type="component" value="Segment"/>
</dbReference>
<protein>
    <submittedName>
        <fullName evidence="1">Uncharacterized protein</fullName>
    </submittedName>
</protein>
<dbReference type="RefSeq" id="YP_010754586.1">
    <property type="nucleotide sequence ID" value="NC_073461.1"/>
</dbReference>
<dbReference type="GeneID" id="80019180"/>
<proteinExistence type="predicted"/>
<evidence type="ECO:0000313" key="2">
    <source>
        <dbReference type="Proteomes" id="UP000326486"/>
    </source>
</evidence>
<accession>A0A5J6TR74</accession>